<dbReference type="Proteomes" id="UP000799291">
    <property type="component" value="Unassembled WGS sequence"/>
</dbReference>
<dbReference type="EMBL" id="MU005570">
    <property type="protein sequence ID" value="KAF2691118.1"/>
    <property type="molecule type" value="Genomic_DNA"/>
</dbReference>
<organism evidence="1 2">
    <name type="scientific">Lentithecium fluviatile CBS 122367</name>
    <dbReference type="NCBI Taxonomy" id="1168545"/>
    <lineage>
        <taxon>Eukaryota</taxon>
        <taxon>Fungi</taxon>
        <taxon>Dikarya</taxon>
        <taxon>Ascomycota</taxon>
        <taxon>Pezizomycotina</taxon>
        <taxon>Dothideomycetes</taxon>
        <taxon>Pleosporomycetidae</taxon>
        <taxon>Pleosporales</taxon>
        <taxon>Massarineae</taxon>
        <taxon>Lentitheciaceae</taxon>
        <taxon>Lentithecium</taxon>
    </lineage>
</organism>
<gene>
    <name evidence="1" type="ORF">K458DRAFT_67478</name>
</gene>
<evidence type="ECO:0000313" key="2">
    <source>
        <dbReference type="Proteomes" id="UP000799291"/>
    </source>
</evidence>
<name>A0A6G1JL11_9PLEO</name>
<protein>
    <submittedName>
        <fullName evidence="1">Uncharacterized protein</fullName>
    </submittedName>
</protein>
<evidence type="ECO:0000313" key="1">
    <source>
        <dbReference type="EMBL" id="KAF2691118.1"/>
    </source>
</evidence>
<sequence length="93" mass="9817">MPAVLSLMSTPLQLASSGNVLGRWTGPFATASAATCAHGELCSCVLGEVACQTRSVLWALHLQALRLWNVSGFSQSAECHYFAGRAVRATPKP</sequence>
<reference evidence="1" key="1">
    <citation type="journal article" date="2020" name="Stud. Mycol.">
        <title>101 Dothideomycetes genomes: a test case for predicting lifestyles and emergence of pathogens.</title>
        <authorList>
            <person name="Haridas S."/>
            <person name="Albert R."/>
            <person name="Binder M."/>
            <person name="Bloem J."/>
            <person name="Labutti K."/>
            <person name="Salamov A."/>
            <person name="Andreopoulos B."/>
            <person name="Baker S."/>
            <person name="Barry K."/>
            <person name="Bills G."/>
            <person name="Bluhm B."/>
            <person name="Cannon C."/>
            <person name="Castanera R."/>
            <person name="Culley D."/>
            <person name="Daum C."/>
            <person name="Ezra D."/>
            <person name="Gonzalez J."/>
            <person name="Henrissat B."/>
            <person name="Kuo A."/>
            <person name="Liang C."/>
            <person name="Lipzen A."/>
            <person name="Lutzoni F."/>
            <person name="Magnuson J."/>
            <person name="Mondo S."/>
            <person name="Nolan M."/>
            <person name="Ohm R."/>
            <person name="Pangilinan J."/>
            <person name="Park H.-J."/>
            <person name="Ramirez L."/>
            <person name="Alfaro M."/>
            <person name="Sun H."/>
            <person name="Tritt A."/>
            <person name="Yoshinaga Y."/>
            <person name="Zwiers L.-H."/>
            <person name="Turgeon B."/>
            <person name="Goodwin S."/>
            <person name="Spatafora J."/>
            <person name="Crous P."/>
            <person name="Grigoriev I."/>
        </authorList>
    </citation>
    <scope>NUCLEOTIDE SEQUENCE</scope>
    <source>
        <strain evidence="1">CBS 122367</strain>
    </source>
</reference>
<proteinExistence type="predicted"/>
<keyword evidence="2" id="KW-1185">Reference proteome</keyword>
<dbReference type="AlphaFoldDB" id="A0A6G1JL11"/>
<accession>A0A6G1JL11</accession>